<dbReference type="CDD" id="cd02856">
    <property type="entry name" value="E_set_GDE_Isoamylase_N"/>
    <property type="match status" value="1"/>
</dbReference>
<evidence type="ECO:0000313" key="4">
    <source>
        <dbReference type="Proteomes" id="UP000020681"/>
    </source>
</evidence>
<dbReference type="Gene3D" id="2.60.40.10">
    <property type="entry name" value="Immunoglobulins"/>
    <property type="match status" value="1"/>
</dbReference>
<dbReference type="Proteomes" id="UP000020681">
    <property type="component" value="Unassembled WGS sequence"/>
</dbReference>
<comment type="similarity">
    <text evidence="1">Belongs to the glycosyl hydrolase 13 family.</text>
</comment>
<dbReference type="PANTHER" id="PTHR43002">
    <property type="entry name" value="GLYCOGEN DEBRANCHING ENZYME"/>
    <property type="match status" value="1"/>
</dbReference>
<dbReference type="SUPFAM" id="SSF81296">
    <property type="entry name" value="E set domains"/>
    <property type="match status" value="1"/>
</dbReference>
<comment type="caution">
    <text evidence="3">The sequence shown here is derived from an EMBL/GenBank/DDBJ whole genome shotgun (WGS) entry which is preliminary data.</text>
</comment>
<dbReference type="InterPro" id="IPR044505">
    <property type="entry name" value="GlgX_Isoamylase_N_E_set"/>
</dbReference>
<proteinExistence type="inferred from homology"/>
<dbReference type="EMBL" id="JAOL01000097">
    <property type="protein sequence ID" value="EUA91002.1"/>
    <property type="molecule type" value="Genomic_DNA"/>
</dbReference>
<dbReference type="InterPro" id="IPR013783">
    <property type="entry name" value="Ig-like_fold"/>
</dbReference>
<gene>
    <name evidence="3" type="ORF">I551_2496</name>
</gene>
<evidence type="ECO:0000256" key="1">
    <source>
        <dbReference type="ARBA" id="ARBA00008061"/>
    </source>
</evidence>
<organism evidence="3 4">
    <name type="scientific">Mycobacterium ulcerans str. Harvey</name>
    <dbReference type="NCBI Taxonomy" id="1299332"/>
    <lineage>
        <taxon>Bacteria</taxon>
        <taxon>Bacillati</taxon>
        <taxon>Actinomycetota</taxon>
        <taxon>Actinomycetes</taxon>
        <taxon>Mycobacteriales</taxon>
        <taxon>Mycobacteriaceae</taxon>
        <taxon>Mycobacterium</taxon>
        <taxon>Mycobacterium ulcerans group</taxon>
    </lineage>
</organism>
<accession>A0ABP3ALM0</accession>
<reference evidence="3 4" key="1">
    <citation type="submission" date="2014-01" db="EMBL/GenBank/DDBJ databases">
        <authorList>
            <person name="Dobos K."/>
            <person name="Lenaerts A."/>
            <person name="Ordway D."/>
            <person name="DeGroote M.A."/>
            <person name="Parker T."/>
            <person name="Sizemore C."/>
            <person name="Tallon L.J."/>
            <person name="Sadzewicz L.K."/>
            <person name="Sengamalay N."/>
            <person name="Fraser C.M."/>
            <person name="Hine E."/>
            <person name="Shefchek K.A."/>
            <person name="Das S.P."/>
            <person name="Tettelin H."/>
        </authorList>
    </citation>
    <scope>NUCLEOTIDE SEQUENCE [LARGE SCALE GENOMIC DNA]</scope>
    <source>
        <strain evidence="3 4">Harvey</strain>
    </source>
</reference>
<dbReference type="InterPro" id="IPR004193">
    <property type="entry name" value="Glyco_hydro_13_N"/>
</dbReference>
<dbReference type="InterPro" id="IPR014756">
    <property type="entry name" value="Ig_E-set"/>
</dbReference>
<evidence type="ECO:0000313" key="3">
    <source>
        <dbReference type="EMBL" id="EUA91002.1"/>
    </source>
</evidence>
<evidence type="ECO:0000259" key="2">
    <source>
        <dbReference type="Pfam" id="PF02922"/>
    </source>
</evidence>
<keyword evidence="4" id="KW-1185">Reference proteome</keyword>
<dbReference type="Pfam" id="PF02922">
    <property type="entry name" value="CBM_48"/>
    <property type="match status" value="1"/>
</dbReference>
<feature type="domain" description="Glycoside hydrolase family 13 N-terminal" evidence="2">
    <location>
        <begin position="20"/>
        <end position="105"/>
    </location>
</feature>
<sequence length="163" mass="17362">MDSGVTPPPLPTVWPGSAYPLGATYDGAGTNFSLFSEIADRVELCLIADDDSESRISLEEVDGYVWHAYLPTSARPALRLSGLRAIRPAAGHRCDPSKLLLDPYGKAFDGDFTFGQALFSYDMKTVDLGSADPGIPPMVDSLGSTMTSVVINRSSTGVMTGLR</sequence>
<protein>
    <submittedName>
        <fullName evidence="3">Carbohydrate-binding module 48 family protein</fullName>
    </submittedName>
</protein>
<name>A0ABP3ALM0_MYCUL</name>